<dbReference type="GO" id="GO:0003700">
    <property type="term" value="F:DNA-binding transcription factor activity"/>
    <property type="evidence" value="ECO:0007669"/>
    <property type="project" value="TreeGrafter"/>
</dbReference>
<dbReference type="InterPro" id="IPR011075">
    <property type="entry name" value="TetR_C"/>
</dbReference>
<dbReference type="SUPFAM" id="SSF48498">
    <property type="entry name" value="Tetracyclin repressor-like, C-terminal domain"/>
    <property type="match status" value="1"/>
</dbReference>
<dbReference type="EMBL" id="MOAM01000028">
    <property type="protein sequence ID" value="ROL66417.1"/>
    <property type="molecule type" value="Genomic_DNA"/>
</dbReference>
<evidence type="ECO:0000313" key="7">
    <source>
        <dbReference type="Proteomes" id="UP000285286"/>
    </source>
</evidence>
<dbReference type="PROSITE" id="PS50977">
    <property type="entry name" value="HTH_TETR_2"/>
    <property type="match status" value="1"/>
</dbReference>
<dbReference type="AlphaFoldDB" id="A0A423D4C7"/>
<evidence type="ECO:0000256" key="2">
    <source>
        <dbReference type="ARBA" id="ARBA00023125"/>
    </source>
</evidence>
<dbReference type="Gene3D" id="1.10.357.10">
    <property type="entry name" value="Tetracycline Repressor, domain 2"/>
    <property type="match status" value="1"/>
</dbReference>
<dbReference type="Pfam" id="PF00440">
    <property type="entry name" value="TetR_N"/>
    <property type="match status" value="1"/>
</dbReference>
<dbReference type="InterPro" id="IPR009057">
    <property type="entry name" value="Homeodomain-like_sf"/>
</dbReference>
<dbReference type="PANTHER" id="PTHR30055:SF148">
    <property type="entry name" value="TETR-FAMILY TRANSCRIPTIONAL REGULATOR"/>
    <property type="match status" value="1"/>
</dbReference>
<protein>
    <submittedName>
        <fullName evidence="6">TetR family transcriptional regulator</fullName>
    </submittedName>
</protein>
<keyword evidence="7" id="KW-1185">Reference proteome</keyword>
<dbReference type="Proteomes" id="UP000285286">
    <property type="component" value="Unassembled WGS sequence"/>
</dbReference>
<name>A0A423D4C7_9PSED</name>
<keyword evidence="1" id="KW-0805">Transcription regulation</keyword>
<evidence type="ECO:0000256" key="3">
    <source>
        <dbReference type="ARBA" id="ARBA00023163"/>
    </source>
</evidence>
<dbReference type="SUPFAM" id="SSF46689">
    <property type="entry name" value="Homeodomain-like"/>
    <property type="match status" value="1"/>
</dbReference>
<keyword evidence="3" id="KW-0804">Transcription</keyword>
<dbReference type="Pfam" id="PF16859">
    <property type="entry name" value="TetR_C_11"/>
    <property type="match status" value="1"/>
</dbReference>
<dbReference type="GO" id="GO:0000976">
    <property type="term" value="F:transcription cis-regulatory region binding"/>
    <property type="evidence" value="ECO:0007669"/>
    <property type="project" value="TreeGrafter"/>
</dbReference>
<evidence type="ECO:0000313" key="6">
    <source>
        <dbReference type="EMBL" id="ROL66417.1"/>
    </source>
</evidence>
<accession>A0A423D4C7</accession>
<keyword evidence="2 4" id="KW-0238">DNA-binding</keyword>
<evidence type="ECO:0000256" key="1">
    <source>
        <dbReference type="ARBA" id="ARBA00023015"/>
    </source>
</evidence>
<dbReference type="InterPro" id="IPR036271">
    <property type="entry name" value="Tet_transcr_reg_TetR-rel_C_sf"/>
</dbReference>
<evidence type="ECO:0000256" key="4">
    <source>
        <dbReference type="PROSITE-ProRule" id="PRU00335"/>
    </source>
</evidence>
<dbReference type="InterPro" id="IPR001647">
    <property type="entry name" value="HTH_TetR"/>
</dbReference>
<sequence>MAIKEGIRTGGRSARVQASVHAAVRELLKEQDRASLTVPQIAARAGVTPSTIYRRWGELAALLADVAVERVLPDVAPLDTGELRADLRAWTEQYLDEITSEPGRNLMRDVLSSACPGYCTNILRGQLQVILDRAQARGEALPDIERLLDLLVAPTVYRTLFAEAPPTLEQLYSLLDLALPGQDPATLCHCDHRRR</sequence>
<comment type="caution">
    <text evidence="6">The sequence shown here is derived from an EMBL/GenBank/DDBJ whole genome shotgun (WGS) entry which is preliminary data.</text>
</comment>
<organism evidence="6 7">
    <name type="scientific">Pseudomonas vranovensis</name>
    <dbReference type="NCBI Taxonomy" id="321661"/>
    <lineage>
        <taxon>Bacteria</taxon>
        <taxon>Pseudomonadati</taxon>
        <taxon>Pseudomonadota</taxon>
        <taxon>Gammaproteobacteria</taxon>
        <taxon>Pseudomonadales</taxon>
        <taxon>Pseudomonadaceae</taxon>
        <taxon>Pseudomonas</taxon>
    </lineage>
</organism>
<dbReference type="PANTHER" id="PTHR30055">
    <property type="entry name" value="HTH-TYPE TRANSCRIPTIONAL REGULATOR RUTR"/>
    <property type="match status" value="1"/>
</dbReference>
<dbReference type="RefSeq" id="WP_123567139.1">
    <property type="nucleotide sequence ID" value="NZ_MOAM01000028.1"/>
</dbReference>
<proteinExistence type="predicted"/>
<dbReference type="STRING" id="1292031.GCA_000425805_03230"/>
<dbReference type="Gene3D" id="1.10.10.60">
    <property type="entry name" value="Homeodomain-like"/>
    <property type="match status" value="1"/>
</dbReference>
<reference evidence="6 7" key="1">
    <citation type="submission" date="2016-10" db="EMBL/GenBank/DDBJ databases">
        <title>Comparative genome analysis of multiple Pseudomonas spp. focuses on biocontrol and plant growth promoting traits.</title>
        <authorList>
            <person name="Tao X.-Y."/>
            <person name="Taylor C.G."/>
        </authorList>
    </citation>
    <scope>NUCLEOTIDE SEQUENCE [LARGE SCALE GENOMIC DNA]</scope>
    <source>
        <strain evidence="6 7">15D11</strain>
    </source>
</reference>
<feature type="domain" description="HTH tetR-type" evidence="5">
    <location>
        <begin position="14"/>
        <end position="74"/>
    </location>
</feature>
<evidence type="ECO:0000259" key="5">
    <source>
        <dbReference type="PROSITE" id="PS50977"/>
    </source>
</evidence>
<dbReference type="InterPro" id="IPR050109">
    <property type="entry name" value="HTH-type_TetR-like_transc_reg"/>
</dbReference>
<gene>
    <name evidence="6" type="ORF">BHU25_19650</name>
</gene>
<feature type="DNA-binding region" description="H-T-H motif" evidence="4">
    <location>
        <begin position="37"/>
        <end position="56"/>
    </location>
</feature>